<dbReference type="AlphaFoldDB" id="A0A8J7TM56"/>
<name>A0A8J7TM56_9BACT</name>
<dbReference type="EMBL" id="JAFLCK010000024">
    <property type="protein sequence ID" value="MBN8661780.1"/>
    <property type="molecule type" value="Genomic_DNA"/>
</dbReference>
<comment type="caution">
    <text evidence="2">The sequence shown here is derived from an EMBL/GenBank/DDBJ whole genome shotgun (WGS) entry which is preliminary data.</text>
</comment>
<feature type="transmembrane region" description="Helical" evidence="1">
    <location>
        <begin position="6"/>
        <end position="24"/>
    </location>
</feature>
<keyword evidence="1" id="KW-0472">Membrane</keyword>
<keyword evidence="1" id="KW-0812">Transmembrane</keyword>
<accession>A0A8J7TM56</accession>
<proteinExistence type="predicted"/>
<sequence>MQKLQIIGTALVLLVLAIILVFFLRRLEEKANKPPICPSPMPAVMVLYNSREIKLDSGKLIEILNRTEGVAAQEAKVALGPGMNLTYVLITEPAELTIVINDSPASEQDNIEMANEAEEKKQLPGKTISKLKQCTAHLALAPINHKLQALDEKTIQLTTVDLDLQKPEVQKILKILKDSSQGLVYDCQSDEWLEE</sequence>
<evidence type="ECO:0000256" key="1">
    <source>
        <dbReference type="SAM" id="Phobius"/>
    </source>
</evidence>
<keyword evidence="1" id="KW-1133">Transmembrane helix</keyword>
<evidence type="ECO:0000313" key="3">
    <source>
        <dbReference type="Proteomes" id="UP000664277"/>
    </source>
</evidence>
<evidence type="ECO:0000313" key="2">
    <source>
        <dbReference type="EMBL" id="MBN8661780.1"/>
    </source>
</evidence>
<reference evidence="2" key="1">
    <citation type="submission" date="2021-02" db="EMBL/GenBank/DDBJ databases">
        <title>Genome-Resolved Metagenomics of a Microbial Community Performing Photosynthetic Biological Nutrient Removal.</title>
        <authorList>
            <person name="Mcdaniel E.A."/>
        </authorList>
    </citation>
    <scope>NUCLEOTIDE SEQUENCE</scope>
    <source>
        <strain evidence="2">UWPOB_OBS1</strain>
    </source>
</reference>
<protein>
    <submittedName>
        <fullName evidence="2">Uncharacterized protein</fullName>
    </submittedName>
</protein>
<dbReference type="Proteomes" id="UP000664277">
    <property type="component" value="Unassembled WGS sequence"/>
</dbReference>
<gene>
    <name evidence="2" type="ORF">J0M35_15545</name>
</gene>
<organism evidence="2 3">
    <name type="scientific">Candidatus Obscuribacter phosphatis</name>
    <dbReference type="NCBI Taxonomy" id="1906157"/>
    <lineage>
        <taxon>Bacteria</taxon>
        <taxon>Bacillati</taxon>
        <taxon>Candidatus Melainabacteria</taxon>
        <taxon>Candidatus Obscuribacterales</taxon>
        <taxon>Candidatus Obscuribacteraceae</taxon>
        <taxon>Candidatus Obscuribacter</taxon>
    </lineage>
</organism>